<keyword evidence="2" id="KW-0808">Transferase</keyword>
<evidence type="ECO:0000259" key="1">
    <source>
        <dbReference type="Pfam" id="PF08241"/>
    </source>
</evidence>
<evidence type="ECO:0000313" key="2">
    <source>
        <dbReference type="EMBL" id="WDE14517.1"/>
    </source>
</evidence>
<protein>
    <submittedName>
        <fullName evidence="2">Class I SAM-dependent methyltransferase</fullName>
    </submittedName>
</protein>
<dbReference type="Pfam" id="PF08241">
    <property type="entry name" value="Methyltransf_11"/>
    <property type="match status" value="1"/>
</dbReference>
<sequence length="259" mass="28871">MDYLEINKEAWDKRTQVHVSSQFYDVEGFIAGKSSLNITERQLLGDVTGKSLLHLQCHFGLDTLSWARLGAKVTGVDLSSQAIAQAKALAQTVKLPARFINSDIYSFGETSSEQFDIVFTSYGVLCWLPDLDLWAKTIAKSLKPGGRFHLVEFHPFNDVLSGYCYFPGKAPDIEEEGTYTENCSGETSTTLTWPHSLSEVIAALINAGIVIQGFQEYAYSPYHCFPDLEYIQGQGYRLLFKGRAIPLLYSVTGQKSPEK</sequence>
<keyword evidence="2" id="KW-0489">Methyltransferase</keyword>
<accession>A0ABY7VQQ1</accession>
<feature type="domain" description="Methyltransferase type 11" evidence="1">
    <location>
        <begin position="54"/>
        <end position="148"/>
    </location>
</feature>
<dbReference type="InterPro" id="IPR013216">
    <property type="entry name" value="Methyltransf_11"/>
</dbReference>
<dbReference type="GO" id="GO:0032259">
    <property type="term" value="P:methylation"/>
    <property type="evidence" value="ECO:0007669"/>
    <property type="project" value="UniProtKB-KW"/>
</dbReference>
<dbReference type="EMBL" id="CP059693">
    <property type="protein sequence ID" value="WDE14517.1"/>
    <property type="molecule type" value="Genomic_DNA"/>
</dbReference>
<name>A0ABY7VQQ1_9GAMM</name>
<dbReference type="GO" id="GO:0008168">
    <property type="term" value="F:methyltransferase activity"/>
    <property type="evidence" value="ECO:0007669"/>
    <property type="project" value="UniProtKB-KW"/>
</dbReference>
<dbReference type="InterPro" id="IPR029063">
    <property type="entry name" value="SAM-dependent_MTases_sf"/>
</dbReference>
<dbReference type="PANTHER" id="PTHR43861">
    <property type="entry name" value="TRANS-ACONITATE 2-METHYLTRANSFERASE-RELATED"/>
    <property type="match status" value="1"/>
</dbReference>
<gene>
    <name evidence="2" type="ORF">H3N35_12600</name>
</gene>
<proteinExistence type="predicted"/>
<dbReference type="Proteomes" id="UP001215231">
    <property type="component" value="Chromosome"/>
</dbReference>
<reference evidence="2 3" key="1">
    <citation type="journal article" date="2022" name="Mar. Drugs">
        <title>Bioassay-Guided Fractionation Leads to the Detection of Cholic Acid Generated by the Rare Thalassomonas sp.</title>
        <authorList>
            <person name="Pheiffer F."/>
            <person name="Schneider Y.K."/>
            <person name="Hansen E.H."/>
            <person name="Andersen J.H."/>
            <person name="Isaksson J."/>
            <person name="Busche T."/>
            <person name="R C."/>
            <person name="Kalinowski J."/>
            <person name="Zyl L.V."/>
            <person name="Trindade M."/>
        </authorList>
    </citation>
    <scope>NUCLEOTIDE SEQUENCE [LARGE SCALE GENOMIC DNA]</scope>
    <source>
        <strain evidence="2 3">A5K-61T</strain>
    </source>
</reference>
<evidence type="ECO:0000313" key="3">
    <source>
        <dbReference type="Proteomes" id="UP001215231"/>
    </source>
</evidence>
<dbReference type="Gene3D" id="3.40.50.150">
    <property type="entry name" value="Vaccinia Virus protein VP39"/>
    <property type="match status" value="1"/>
</dbReference>
<organism evidence="2 3">
    <name type="scientific">Thalassomonas haliotis</name>
    <dbReference type="NCBI Taxonomy" id="485448"/>
    <lineage>
        <taxon>Bacteria</taxon>
        <taxon>Pseudomonadati</taxon>
        <taxon>Pseudomonadota</taxon>
        <taxon>Gammaproteobacteria</taxon>
        <taxon>Alteromonadales</taxon>
        <taxon>Colwelliaceae</taxon>
        <taxon>Thalassomonas</taxon>
    </lineage>
</organism>
<dbReference type="PANTHER" id="PTHR43861:SF1">
    <property type="entry name" value="TRANS-ACONITATE 2-METHYLTRANSFERASE"/>
    <property type="match status" value="1"/>
</dbReference>
<dbReference type="CDD" id="cd02440">
    <property type="entry name" value="AdoMet_MTases"/>
    <property type="match status" value="1"/>
</dbReference>
<dbReference type="SUPFAM" id="SSF53335">
    <property type="entry name" value="S-adenosyl-L-methionine-dependent methyltransferases"/>
    <property type="match status" value="1"/>
</dbReference>
<dbReference type="RefSeq" id="WP_274054974.1">
    <property type="nucleotide sequence ID" value="NZ_CP059693.1"/>
</dbReference>
<keyword evidence="3" id="KW-1185">Reference proteome</keyword>